<sequence>MNDSESVQNAEDAVEEKLQTFIDAVADSETYQQFIEANTQLESDPEAMELLDEYRQKQRQMQQNFDQELMAELQEIQTELSENETIKQHREAQSALVELLQKTNDVISEPIGMEFAQSTGGGCC</sequence>
<dbReference type="Proteomes" id="UP000054387">
    <property type="component" value="Unassembled WGS sequence"/>
</dbReference>
<dbReference type="RefSeq" id="WP_058583565.1">
    <property type="nucleotide sequence ID" value="NZ_LOPU01000040.1"/>
</dbReference>
<keyword evidence="2" id="KW-1185">Reference proteome</keyword>
<proteinExistence type="predicted"/>
<dbReference type="EMBL" id="LOPU01000040">
    <property type="protein sequence ID" value="KTG07734.1"/>
    <property type="molecule type" value="Genomic_DNA"/>
</dbReference>
<name>A0A0W1R3A7_9EURY</name>
<accession>A0A0W1R3A7</accession>
<reference evidence="1 2" key="1">
    <citation type="submission" date="2015-12" db="EMBL/GenBank/DDBJ databases">
        <title>Haloprofundus marisrubri gen. nov., sp. nov., an extremely halophilic archaeon isolated from the Discovery deep brine-seawater interface in the Red Sea.</title>
        <authorList>
            <person name="Zhang G."/>
            <person name="Stingl U."/>
            <person name="Rashid M."/>
        </authorList>
    </citation>
    <scope>NUCLEOTIDE SEQUENCE [LARGE SCALE GENOMIC DNA]</scope>
    <source>
        <strain evidence="1 2">SB9</strain>
    </source>
</reference>
<organism evidence="1 2">
    <name type="scientific">Haloprofundus marisrubri</name>
    <dbReference type="NCBI Taxonomy" id="1514971"/>
    <lineage>
        <taxon>Archaea</taxon>
        <taxon>Methanobacteriati</taxon>
        <taxon>Methanobacteriota</taxon>
        <taxon>Stenosarchaea group</taxon>
        <taxon>Halobacteria</taxon>
        <taxon>Halobacteriales</taxon>
        <taxon>Haloferacaceae</taxon>
        <taxon>Haloprofundus</taxon>
    </lineage>
</organism>
<dbReference type="AlphaFoldDB" id="A0A0W1R3A7"/>
<evidence type="ECO:0000313" key="1">
    <source>
        <dbReference type="EMBL" id="KTG07734.1"/>
    </source>
</evidence>
<protein>
    <recommendedName>
        <fullName evidence="3">YlbF family regulator</fullName>
    </recommendedName>
</protein>
<dbReference type="Pfam" id="PF06133">
    <property type="entry name" value="Com_YlbF"/>
    <property type="match status" value="1"/>
</dbReference>
<dbReference type="InterPro" id="IPR010368">
    <property type="entry name" value="Com_YlbF"/>
</dbReference>
<evidence type="ECO:0008006" key="3">
    <source>
        <dbReference type="Google" id="ProtNLM"/>
    </source>
</evidence>
<dbReference type="InterPro" id="IPR023378">
    <property type="entry name" value="YheA/YmcA-like_dom_sf"/>
</dbReference>
<dbReference type="NCBIfam" id="NF041416">
    <property type="entry name" value="halo_CC_star_2"/>
    <property type="match status" value="1"/>
</dbReference>
<gene>
    <name evidence="1" type="ORF">AUR64_02520</name>
</gene>
<dbReference type="STRING" id="1514971.AUR64_02520"/>
<dbReference type="SUPFAM" id="SSF158622">
    <property type="entry name" value="YheA/YmcA-like"/>
    <property type="match status" value="1"/>
</dbReference>
<comment type="caution">
    <text evidence="1">The sequence shown here is derived from an EMBL/GenBank/DDBJ whole genome shotgun (WGS) entry which is preliminary data.</text>
</comment>
<dbReference type="Gene3D" id="1.20.1500.10">
    <property type="entry name" value="YheA/YmcA-like"/>
    <property type="match status" value="1"/>
</dbReference>
<dbReference type="OrthoDB" id="203899at2157"/>
<evidence type="ECO:0000313" key="2">
    <source>
        <dbReference type="Proteomes" id="UP000054387"/>
    </source>
</evidence>